<sequence length="189" mass="22489">MTEKNKTNVLIDGRNFTVIGNGSDEYVHKLAAYVDKKIKDMTNKNERLSSSMAATLAALNISDELYRSNRELEMLKNKSKIPMENYENILKQLKEMKRKNEELEMDCNIYKDELLDMRRENERLNREIENYIQALKLKEKELQDSQNMIKKLQDKVFDSQIQLIESKKELEEALKLYDKEKNIFNREEV</sequence>
<name>M1Z4B6_9FIRM</name>
<dbReference type="Gene3D" id="6.10.250.790">
    <property type="match status" value="1"/>
</dbReference>
<evidence type="ECO:0000256" key="10">
    <source>
        <dbReference type="SAM" id="Coils"/>
    </source>
</evidence>
<dbReference type="GO" id="GO:0000921">
    <property type="term" value="P:septin ring assembly"/>
    <property type="evidence" value="ECO:0007669"/>
    <property type="project" value="TreeGrafter"/>
</dbReference>
<evidence type="ECO:0000256" key="6">
    <source>
        <dbReference type="ARBA" id="ARBA00023306"/>
    </source>
</evidence>
<keyword evidence="12" id="KW-1185">Reference proteome</keyword>
<evidence type="ECO:0000256" key="5">
    <source>
        <dbReference type="ARBA" id="ARBA00023210"/>
    </source>
</evidence>
<proteinExistence type="predicted"/>
<dbReference type="GO" id="GO:0005829">
    <property type="term" value="C:cytosol"/>
    <property type="evidence" value="ECO:0007669"/>
    <property type="project" value="TreeGrafter"/>
</dbReference>
<comment type="function">
    <text evidence="7">Activator of cell division through the inhibition of FtsZ GTPase activity, therefore promoting FtsZ assembly into bundles of protofilaments necessary for the formation of the division Z ring. It is recruited early at mid-cell but it is not essential for cell division.</text>
</comment>
<protein>
    <recommendedName>
        <fullName evidence="2">Cell division protein ZapA</fullName>
    </recommendedName>
    <alternativeName>
        <fullName evidence="9">Z ring-associated protein ZapA</fullName>
    </alternativeName>
</protein>
<gene>
    <name evidence="11" type="ORF">CUESP1_3199</name>
</gene>
<dbReference type="Proteomes" id="UP000245423">
    <property type="component" value="Chromosome 1"/>
</dbReference>
<keyword evidence="6" id="KW-0131">Cell cycle</keyword>
<dbReference type="GO" id="GO:0030428">
    <property type="term" value="C:cell septum"/>
    <property type="evidence" value="ECO:0007669"/>
    <property type="project" value="TreeGrafter"/>
</dbReference>
<dbReference type="PANTHER" id="PTHR34981">
    <property type="entry name" value="CELL DIVISION PROTEIN ZAPA"/>
    <property type="match status" value="1"/>
</dbReference>
<reference evidence="11 12" key="1">
    <citation type="submission" date="2016-11" db="EMBL/GenBank/DDBJ databases">
        <authorList>
            <person name="Manzoor S."/>
        </authorList>
    </citation>
    <scope>NUCLEOTIDE SEQUENCE [LARGE SCALE GENOMIC DNA]</scope>
    <source>
        <strain evidence="11">Clostridium ultunense strain Esp</strain>
    </source>
</reference>
<evidence type="ECO:0000313" key="12">
    <source>
        <dbReference type="Proteomes" id="UP000245423"/>
    </source>
</evidence>
<dbReference type="SUPFAM" id="SSF102829">
    <property type="entry name" value="Cell division protein ZapA-like"/>
    <property type="match status" value="1"/>
</dbReference>
<dbReference type="GO" id="GO:0000917">
    <property type="term" value="P:division septum assembly"/>
    <property type="evidence" value="ECO:0007669"/>
    <property type="project" value="UniProtKB-KW"/>
</dbReference>
<dbReference type="RefSeq" id="WP_005582109.1">
    <property type="nucleotide sequence ID" value="NZ_LT669839.1"/>
</dbReference>
<evidence type="ECO:0000256" key="9">
    <source>
        <dbReference type="ARBA" id="ARBA00033158"/>
    </source>
</evidence>
<evidence type="ECO:0000256" key="2">
    <source>
        <dbReference type="ARBA" id="ARBA00015195"/>
    </source>
</evidence>
<evidence type="ECO:0000313" key="11">
    <source>
        <dbReference type="EMBL" id="SHD78525.1"/>
    </source>
</evidence>
<dbReference type="AlphaFoldDB" id="M1Z4B6"/>
<keyword evidence="10" id="KW-0175">Coiled coil</keyword>
<dbReference type="HOGENOM" id="CLU_116623_0_0_9"/>
<keyword evidence="3" id="KW-0963">Cytoplasm</keyword>
<evidence type="ECO:0000256" key="8">
    <source>
        <dbReference type="ARBA" id="ARBA00026068"/>
    </source>
</evidence>
<dbReference type="InterPro" id="IPR036192">
    <property type="entry name" value="Cell_div_ZapA-like_sf"/>
</dbReference>
<dbReference type="GO" id="GO:0043093">
    <property type="term" value="P:FtsZ-dependent cytokinesis"/>
    <property type="evidence" value="ECO:0007669"/>
    <property type="project" value="TreeGrafter"/>
</dbReference>
<feature type="coiled-coil region" evidence="10">
    <location>
        <begin position="83"/>
        <end position="187"/>
    </location>
</feature>
<dbReference type="GO" id="GO:0032153">
    <property type="term" value="C:cell division site"/>
    <property type="evidence" value="ECO:0007669"/>
    <property type="project" value="TreeGrafter"/>
</dbReference>
<accession>M1Z4B6</accession>
<dbReference type="PANTHER" id="PTHR34981:SF1">
    <property type="entry name" value="CELL DIVISION PROTEIN ZAPA"/>
    <property type="match status" value="1"/>
</dbReference>
<comment type="subcellular location">
    <subcellularLocation>
        <location evidence="1">Cytoplasm</location>
    </subcellularLocation>
</comment>
<dbReference type="Pfam" id="PF05164">
    <property type="entry name" value="ZapA"/>
    <property type="match status" value="1"/>
</dbReference>
<keyword evidence="5" id="KW-0717">Septation</keyword>
<evidence type="ECO:0000256" key="3">
    <source>
        <dbReference type="ARBA" id="ARBA00022490"/>
    </source>
</evidence>
<dbReference type="InterPro" id="IPR053712">
    <property type="entry name" value="Bac_CellDiv_Activator"/>
</dbReference>
<organism evidence="11 12">
    <name type="scientific">[Clostridium] ultunense Esp</name>
    <dbReference type="NCBI Taxonomy" id="1288971"/>
    <lineage>
        <taxon>Bacteria</taxon>
        <taxon>Bacillati</taxon>
        <taxon>Bacillota</taxon>
        <taxon>Tissierellia</taxon>
        <taxon>Tissierellales</taxon>
        <taxon>Tepidimicrobiaceae</taxon>
        <taxon>Schnuerera</taxon>
    </lineage>
</organism>
<evidence type="ECO:0000256" key="7">
    <source>
        <dbReference type="ARBA" id="ARBA00024910"/>
    </source>
</evidence>
<dbReference type="EMBL" id="LT669839">
    <property type="protein sequence ID" value="SHD78525.1"/>
    <property type="molecule type" value="Genomic_DNA"/>
</dbReference>
<evidence type="ECO:0000256" key="4">
    <source>
        <dbReference type="ARBA" id="ARBA00022618"/>
    </source>
</evidence>
<comment type="subunit">
    <text evidence="8">Homodimer. Interacts with FtsZ.</text>
</comment>
<dbReference type="OrthoDB" id="1711036at2"/>
<keyword evidence="4" id="KW-0132">Cell division</keyword>
<dbReference type="InterPro" id="IPR007838">
    <property type="entry name" value="Cell_div_ZapA-like"/>
</dbReference>
<evidence type="ECO:0000256" key="1">
    <source>
        <dbReference type="ARBA" id="ARBA00004496"/>
    </source>
</evidence>